<dbReference type="PATRIC" id="fig|754477.3.peg.1482"/>
<dbReference type="PRINTS" id="PR01805">
    <property type="entry name" value="VACJLIPOPROT"/>
</dbReference>
<evidence type="ECO:0000313" key="4">
    <source>
        <dbReference type="Proteomes" id="UP000009145"/>
    </source>
</evidence>
<dbReference type="RefSeq" id="WP_014704071.1">
    <property type="nucleotide sequence ID" value="NC_017856.1"/>
</dbReference>
<dbReference type="InterPro" id="IPR007428">
    <property type="entry name" value="MlaA"/>
</dbReference>
<keyword evidence="4" id="KW-1185">Reference proteome</keyword>
<protein>
    <submittedName>
        <fullName evidence="3">Lipoprotein</fullName>
    </submittedName>
</protein>
<keyword evidence="3" id="KW-0449">Lipoprotein</keyword>
<name>I1YIA8_METFJ</name>
<dbReference type="HOGENOM" id="CLU_059326_3_1_6"/>
<dbReference type="eggNOG" id="COG2853">
    <property type="taxonomic scope" value="Bacteria"/>
</dbReference>
<evidence type="ECO:0000256" key="2">
    <source>
        <dbReference type="ARBA" id="ARBA00022729"/>
    </source>
</evidence>
<dbReference type="GO" id="GO:0120010">
    <property type="term" value="P:intermembrane phospholipid transfer"/>
    <property type="evidence" value="ECO:0007669"/>
    <property type="project" value="TreeGrafter"/>
</dbReference>
<gene>
    <name evidence="3" type="ordered locus">Q7C_1502</name>
</gene>
<dbReference type="Proteomes" id="UP000009145">
    <property type="component" value="Chromosome"/>
</dbReference>
<dbReference type="KEGG" id="mec:Q7C_1502"/>
<organism evidence="3 4">
    <name type="scientific">Methylophaga frappieri (strain ATCC BAA-2434 / DSM 25690 / JAM7)</name>
    <dbReference type="NCBI Taxonomy" id="754477"/>
    <lineage>
        <taxon>Bacteria</taxon>
        <taxon>Pseudomonadati</taxon>
        <taxon>Pseudomonadota</taxon>
        <taxon>Gammaproteobacteria</taxon>
        <taxon>Thiotrichales</taxon>
        <taxon>Piscirickettsiaceae</taxon>
        <taxon>Methylophaga</taxon>
    </lineage>
</organism>
<reference evidence="3 4" key="1">
    <citation type="journal article" date="2012" name="J. Bacteriol.">
        <title>Complete genome sequences of Methylophaga sp. strain JAM1 and Methylophaga sp. strain JAM7.</title>
        <authorList>
            <person name="Villeneuve C."/>
            <person name="Martineau C."/>
            <person name="Mauffrey F."/>
            <person name="Villemur R."/>
        </authorList>
    </citation>
    <scope>NUCLEOTIDE SEQUENCE [LARGE SCALE GENOMIC DNA]</scope>
    <source>
        <strain evidence="3 4">JAM7</strain>
    </source>
</reference>
<sequence length="242" mass="26867" precursor="true">MTHDNLFRRFGFIALLALMTGCASTSNNPQDPYESYNRAMYKFNDTLDKAVIKPVAQGYDAVVPDPISWGVSNFFSNLNEITVIINDLLQGKFEQAAHDTGRFALNTTVGVFGIFDVAGHAGHKKNNEDFGQTLGVWGVEPGAYVVLPFFGPRTVRDSFGLVGDMFTDPVMYVEGDDARLALAGLRVIDTRANLLKASKIVSEASDDEYAYIRDAYLQRRQYLVHDGNPPTTDDDFDLFDDL</sequence>
<evidence type="ECO:0000256" key="1">
    <source>
        <dbReference type="ARBA" id="ARBA00010634"/>
    </source>
</evidence>
<keyword evidence="2" id="KW-0732">Signal</keyword>
<comment type="similarity">
    <text evidence="1">Belongs to the MlaA family.</text>
</comment>
<dbReference type="PANTHER" id="PTHR30035">
    <property type="entry name" value="LIPOPROTEIN VACJ-RELATED"/>
    <property type="match status" value="1"/>
</dbReference>
<dbReference type="OrthoDB" id="9785326at2"/>
<accession>I1YIA8</accession>
<dbReference type="Pfam" id="PF04333">
    <property type="entry name" value="MlaA"/>
    <property type="match status" value="1"/>
</dbReference>
<proteinExistence type="inferred from homology"/>
<dbReference type="STRING" id="754477.Q7C_1502"/>
<dbReference type="GO" id="GO:0016020">
    <property type="term" value="C:membrane"/>
    <property type="evidence" value="ECO:0007669"/>
    <property type="project" value="InterPro"/>
</dbReference>
<dbReference type="PANTHER" id="PTHR30035:SF3">
    <property type="entry name" value="INTERMEMBRANE PHOSPHOLIPID TRANSPORT SYSTEM LIPOPROTEIN MLAA"/>
    <property type="match status" value="1"/>
</dbReference>
<dbReference type="EMBL" id="CP003380">
    <property type="protein sequence ID" value="AFJ02651.1"/>
    <property type="molecule type" value="Genomic_DNA"/>
</dbReference>
<dbReference type="AlphaFoldDB" id="I1YIA8"/>
<evidence type="ECO:0000313" key="3">
    <source>
        <dbReference type="EMBL" id="AFJ02651.1"/>
    </source>
</evidence>